<organism evidence="2 3">
    <name type="scientific">Prorocentrum cordatum</name>
    <dbReference type="NCBI Taxonomy" id="2364126"/>
    <lineage>
        <taxon>Eukaryota</taxon>
        <taxon>Sar</taxon>
        <taxon>Alveolata</taxon>
        <taxon>Dinophyceae</taxon>
        <taxon>Prorocentrales</taxon>
        <taxon>Prorocentraceae</taxon>
        <taxon>Prorocentrum</taxon>
    </lineage>
</organism>
<name>A0ABN9WJQ7_9DINO</name>
<reference evidence="2" key="1">
    <citation type="submission" date="2023-10" db="EMBL/GenBank/DDBJ databases">
        <authorList>
            <person name="Chen Y."/>
            <person name="Shah S."/>
            <person name="Dougan E. K."/>
            <person name="Thang M."/>
            <person name="Chan C."/>
        </authorList>
    </citation>
    <scope>NUCLEOTIDE SEQUENCE [LARGE SCALE GENOMIC DNA]</scope>
</reference>
<dbReference type="Pfam" id="PF14974">
    <property type="entry name" value="P_C10"/>
    <property type="match status" value="1"/>
</dbReference>
<dbReference type="Proteomes" id="UP001189429">
    <property type="component" value="Unassembled WGS sequence"/>
</dbReference>
<feature type="region of interest" description="Disordered" evidence="1">
    <location>
        <begin position="1"/>
        <end position="26"/>
    </location>
</feature>
<dbReference type="InterPro" id="IPR026317">
    <property type="entry name" value="P_C10"/>
</dbReference>
<evidence type="ECO:0000313" key="3">
    <source>
        <dbReference type="Proteomes" id="UP001189429"/>
    </source>
</evidence>
<gene>
    <name evidence="2" type="ORF">PCOR1329_LOCUS68028</name>
</gene>
<feature type="compositionally biased region" description="Low complexity" evidence="1">
    <location>
        <begin position="1"/>
        <end position="17"/>
    </location>
</feature>
<evidence type="ECO:0000256" key="1">
    <source>
        <dbReference type="SAM" id="MobiDB-lite"/>
    </source>
</evidence>
<comment type="caution">
    <text evidence="2">The sequence shown here is derived from an EMBL/GenBank/DDBJ whole genome shotgun (WGS) entry which is preliminary data.</text>
</comment>
<dbReference type="EMBL" id="CAUYUJ010018846">
    <property type="protein sequence ID" value="CAK0886764.1"/>
    <property type="molecule type" value="Genomic_DNA"/>
</dbReference>
<evidence type="ECO:0000313" key="2">
    <source>
        <dbReference type="EMBL" id="CAK0886764.1"/>
    </source>
</evidence>
<evidence type="ECO:0008006" key="4">
    <source>
        <dbReference type="Google" id="ProtNLM"/>
    </source>
</evidence>
<accession>A0ABN9WJQ7</accession>
<proteinExistence type="predicted"/>
<protein>
    <recommendedName>
        <fullName evidence="4">Protein C10</fullName>
    </recommendedName>
</protein>
<keyword evidence="3" id="KW-1185">Reference proteome</keyword>
<sequence>MAEEPAPAEAPAAEAPAPAAPAAPPQLTKAQAAEILDKVIEEAKNEELVKEVKAILEDVKKTHPDDPMAQQMQKMQRLMPLAMQKFGPVIKSYGFDESTLMARALPIVHFEEVLLVGHLEEVSSASLLLTRWA</sequence>